<feature type="compositionally biased region" description="Basic and acidic residues" evidence="1">
    <location>
        <begin position="228"/>
        <end position="245"/>
    </location>
</feature>
<dbReference type="AlphaFoldDB" id="A0A150G9L1"/>
<dbReference type="SMR" id="A0A150G9L1"/>
<organism evidence="2 3">
    <name type="scientific">Gonium pectorale</name>
    <name type="common">Green alga</name>
    <dbReference type="NCBI Taxonomy" id="33097"/>
    <lineage>
        <taxon>Eukaryota</taxon>
        <taxon>Viridiplantae</taxon>
        <taxon>Chlorophyta</taxon>
        <taxon>core chlorophytes</taxon>
        <taxon>Chlorophyceae</taxon>
        <taxon>CS clade</taxon>
        <taxon>Chlamydomonadales</taxon>
        <taxon>Volvocaceae</taxon>
        <taxon>Gonium</taxon>
    </lineage>
</organism>
<keyword evidence="3" id="KW-1185">Reference proteome</keyword>
<gene>
    <name evidence="2" type="ORF">GPECTOR_43g955</name>
</gene>
<feature type="compositionally biased region" description="Low complexity" evidence="1">
    <location>
        <begin position="77"/>
        <end position="111"/>
    </location>
</feature>
<reference evidence="3" key="1">
    <citation type="journal article" date="2016" name="Nat. Commun.">
        <title>The Gonium pectorale genome demonstrates co-option of cell cycle regulation during the evolution of multicellularity.</title>
        <authorList>
            <person name="Hanschen E.R."/>
            <person name="Marriage T.N."/>
            <person name="Ferris P.J."/>
            <person name="Hamaji T."/>
            <person name="Toyoda A."/>
            <person name="Fujiyama A."/>
            <person name="Neme R."/>
            <person name="Noguchi H."/>
            <person name="Minakuchi Y."/>
            <person name="Suzuki M."/>
            <person name="Kawai-Toyooka H."/>
            <person name="Smith D.R."/>
            <person name="Sparks H."/>
            <person name="Anderson J."/>
            <person name="Bakaric R."/>
            <person name="Luria V."/>
            <person name="Karger A."/>
            <person name="Kirschner M.W."/>
            <person name="Durand P.M."/>
            <person name="Michod R.E."/>
            <person name="Nozaki H."/>
            <person name="Olson B.J."/>
        </authorList>
    </citation>
    <scope>NUCLEOTIDE SEQUENCE [LARGE SCALE GENOMIC DNA]</scope>
    <source>
        <strain evidence="3">NIES-2863</strain>
    </source>
</reference>
<feature type="compositionally biased region" description="Low complexity" evidence="1">
    <location>
        <begin position="137"/>
        <end position="155"/>
    </location>
</feature>
<feature type="compositionally biased region" description="Low complexity" evidence="1">
    <location>
        <begin position="181"/>
        <end position="216"/>
    </location>
</feature>
<evidence type="ECO:0000313" key="3">
    <source>
        <dbReference type="Proteomes" id="UP000075714"/>
    </source>
</evidence>
<evidence type="ECO:0000313" key="2">
    <source>
        <dbReference type="EMBL" id="KXZ46518.1"/>
    </source>
</evidence>
<feature type="compositionally biased region" description="Polar residues" evidence="1">
    <location>
        <begin position="31"/>
        <end position="55"/>
    </location>
</feature>
<sequence>MALSAMRVGAAPRAAVSRPQTVQVVARGSWRESSTVTATPAGRSSSAANRVSPTRSVLPANWRQELESLRNGNGNGSSAAAAPAPAPARSASASWRDAPAAAAPARPSSSPKKAVTPSRSSLPANWKQELEALRGGSSSSSASWRTESAPAAAPARSGSKKAVTPSRSSLPANWKQELESMRSASPAPSSAPAAPARSSSASWRSESGSSSSSAAADKAGTNPWTGKAKVEIKRTALPADWRKGL</sequence>
<feature type="region of interest" description="Disordered" evidence="1">
    <location>
        <begin position="1"/>
        <end position="245"/>
    </location>
</feature>
<dbReference type="Proteomes" id="UP000075714">
    <property type="component" value="Unassembled WGS sequence"/>
</dbReference>
<accession>A0A150G9L1</accession>
<comment type="caution">
    <text evidence="2">The sequence shown here is derived from an EMBL/GenBank/DDBJ whole genome shotgun (WGS) entry which is preliminary data.</text>
</comment>
<proteinExistence type="predicted"/>
<dbReference type="OrthoDB" id="542875at2759"/>
<protein>
    <submittedName>
        <fullName evidence="2">Uncharacterized protein</fullName>
    </submittedName>
</protein>
<name>A0A150G9L1_GONPE</name>
<evidence type="ECO:0000256" key="1">
    <source>
        <dbReference type="SAM" id="MobiDB-lite"/>
    </source>
</evidence>
<dbReference type="STRING" id="33097.A0A150G9L1"/>
<dbReference type="EMBL" id="LSYV01000044">
    <property type="protein sequence ID" value="KXZ46518.1"/>
    <property type="molecule type" value="Genomic_DNA"/>
</dbReference>